<name>A0ABU9GNJ9_9GAMM</name>
<keyword evidence="3 5" id="KW-1133">Transmembrane helix</keyword>
<dbReference type="Proteomes" id="UP001369082">
    <property type="component" value="Unassembled WGS sequence"/>
</dbReference>
<dbReference type="EMBL" id="JBAKAZ010000010">
    <property type="protein sequence ID" value="MEL0628860.1"/>
    <property type="molecule type" value="Genomic_DNA"/>
</dbReference>
<dbReference type="NCBIfam" id="NF009036">
    <property type="entry name" value="PRK12369.1"/>
    <property type="match status" value="1"/>
</dbReference>
<dbReference type="InterPro" id="IPR009248">
    <property type="entry name" value="SbmA_BacA"/>
</dbReference>
<evidence type="ECO:0000256" key="3">
    <source>
        <dbReference type="ARBA" id="ARBA00022989"/>
    </source>
</evidence>
<feature type="transmembrane region" description="Helical" evidence="5">
    <location>
        <begin position="260"/>
        <end position="281"/>
    </location>
</feature>
<protein>
    <submittedName>
        <fullName evidence="6">Transporter</fullName>
    </submittedName>
</protein>
<evidence type="ECO:0000256" key="5">
    <source>
        <dbReference type="SAM" id="Phobius"/>
    </source>
</evidence>
<accession>A0ABU9GNJ9</accession>
<evidence type="ECO:0000256" key="4">
    <source>
        <dbReference type="ARBA" id="ARBA00023136"/>
    </source>
</evidence>
<dbReference type="PANTHER" id="PTHR11384:SF59">
    <property type="entry name" value="LYSOSOMAL COBALAMIN TRANSPORTER ABCD4"/>
    <property type="match status" value="1"/>
</dbReference>
<evidence type="ECO:0000256" key="1">
    <source>
        <dbReference type="ARBA" id="ARBA00022448"/>
    </source>
</evidence>
<sequence>MFHSFFLDAKWRIWAWCGSILILISTWYKVQLDVQVNEWFGSFYDSIQDALSNPGTVTSEMLLGHLWDFGKISLIFILVAVFLEFFVRHYVFRWRTAMQNYYTQYWPLVRGTEGASQRVQEDTMRFAQIVERLGISLLRSLLTLIAFQPLLWELSKKVKEVPLIGEVDHVLIYLAIISAIFGTVILAMVGIKLPGLEFNNQKAEAALRKELVLGEDDSSRAKPQTVAELFQSVRLNYLTMYRHYLYFDLVKQSYLQFSSVMPYIMLTPTIVAGAITLGVLQQILRAFSKVEGSLHYLVYSWSTIVELISVYKRLKAFEQKIYDSKLAKTSLNTI</sequence>
<dbReference type="InterPro" id="IPR050835">
    <property type="entry name" value="ABC_transporter_sub-D"/>
</dbReference>
<organism evidence="6 7">
    <name type="scientific">Psychromonas aquatilis</name>
    <dbReference type="NCBI Taxonomy" id="2005072"/>
    <lineage>
        <taxon>Bacteria</taxon>
        <taxon>Pseudomonadati</taxon>
        <taxon>Pseudomonadota</taxon>
        <taxon>Gammaproteobacteria</taxon>
        <taxon>Alteromonadales</taxon>
        <taxon>Psychromonadaceae</taxon>
        <taxon>Psychromonas</taxon>
    </lineage>
</organism>
<evidence type="ECO:0000313" key="7">
    <source>
        <dbReference type="Proteomes" id="UP001369082"/>
    </source>
</evidence>
<feature type="transmembrane region" description="Helical" evidence="5">
    <location>
        <begin position="12"/>
        <end position="30"/>
    </location>
</feature>
<dbReference type="Pfam" id="PF05992">
    <property type="entry name" value="SbmA_BacA"/>
    <property type="match status" value="1"/>
</dbReference>
<keyword evidence="7" id="KW-1185">Reference proteome</keyword>
<comment type="caution">
    <text evidence="6">The sequence shown here is derived from an EMBL/GenBank/DDBJ whole genome shotgun (WGS) entry which is preliminary data.</text>
</comment>
<reference evidence="6 7" key="1">
    <citation type="submission" date="2024-02" db="EMBL/GenBank/DDBJ databases">
        <title>Bacteria isolated from the canopy kelp, Nereocystis luetkeana.</title>
        <authorList>
            <person name="Pfister C.A."/>
            <person name="Younker I.T."/>
            <person name="Light S.H."/>
        </authorList>
    </citation>
    <scope>NUCLEOTIDE SEQUENCE [LARGE SCALE GENOMIC DNA]</scope>
    <source>
        <strain evidence="6 7">TI.1.05</strain>
    </source>
</reference>
<keyword evidence="2 5" id="KW-0812">Transmembrane</keyword>
<feature type="transmembrane region" description="Helical" evidence="5">
    <location>
        <begin position="72"/>
        <end position="91"/>
    </location>
</feature>
<keyword evidence="4 5" id="KW-0472">Membrane</keyword>
<dbReference type="RefSeq" id="WP_341596874.1">
    <property type="nucleotide sequence ID" value="NZ_JBAKAZ010000010.1"/>
</dbReference>
<evidence type="ECO:0000313" key="6">
    <source>
        <dbReference type="EMBL" id="MEL0628860.1"/>
    </source>
</evidence>
<proteinExistence type="predicted"/>
<keyword evidence="1" id="KW-0813">Transport</keyword>
<dbReference type="PANTHER" id="PTHR11384">
    <property type="entry name" value="ATP-BINDING CASSETTE, SUB-FAMILY D MEMBER"/>
    <property type="match status" value="1"/>
</dbReference>
<evidence type="ECO:0000256" key="2">
    <source>
        <dbReference type="ARBA" id="ARBA00022692"/>
    </source>
</evidence>
<feature type="transmembrane region" description="Helical" evidence="5">
    <location>
        <begin position="171"/>
        <end position="191"/>
    </location>
</feature>
<gene>
    <name evidence="6" type="ORF">V6256_04485</name>
</gene>